<proteinExistence type="predicted"/>
<dbReference type="PANTHER" id="PTHR43877:SF2">
    <property type="entry name" value="AMINOALKYLPHOSPHONATE N-ACETYLTRANSFERASE-RELATED"/>
    <property type="match status" value="1"/>
</dbReference>
<dbReference type="PROSITE" id="PS51186">
    <property type="entry name" value="GNAT"/>
    <property type="match status" value="1"/>
</dbReference>
<name>A0ABX1JMJ5_9MICC</name>
<dbReference type="InterPro" id="IPR016181">
    <property type="entry name" value="Acyl_CoA_acyltransferase"/>
</dbReference>
<accession>A0ABX1JMJ5</accession>
<keyword evidence="5" id="KW-1185">Reference proteome</keyword>
<keyword evidence="1" id="KW-0808">Transferase</keyword>
<evidence type="ECO:0000256" key="1">
    <source>
        <dbReference type="ARBA" id="ARBA00022679"/>
    </source>
</evidence>
<dbReference type="EMBL" id="JAAZSR010000098">
    <property type="protein sequence ID" value="NKX50515.1"/>
    <property type="molecule type" value="Genomic_DNA"/>
</dbReference>
<protein>
    <submittedName>
        <fullName evidence="4">GNAT family N-acetyltransferase</fullName>
    </submittedName>
</protein>
<dbReference type="Gene3D" id="3.40.630.30">
    <property type="match status" value="1"/>
</dbReference>
<evidence type="ECO:0000313" key="5">
    <source>
        <dbReference type="Proteomes" id="UP000523795"/>
    </source>
</evidence>
<dbReference type="InterPro" id="IPR000182">
    <property type="entry name" value="GNAT_dom"/>
</dbReference>
<dbReference type="PANTHER" id="PTHR43877">
    <property type="entry name" value="AMINOALKYLPHOSPHONATE N-ACETYLTRANSFERASE-RELATED-RELATED"/>
    <property type="match status" value="1"/>
</dbReference>
<comment type="caution">
    <text evidence="4">The sequence shown here is derived from an EMBL/GenBank/DDBJ whole genome shotgun (WGS) entry which is preliminary data.</text>
</comment>
<dbReference type="Proteomes" id="UP000523795">
    <property type="component" value="Unassembled WGS sequence"/>
</dbReference>
<dbReference type="InterPro" id="IPR050832">
    <property type="entry name" value="Bact_Acetyltransf"/>
</dbReference>
<dbReference type="SUPFAM" id="SSF55729">
    <property type="entry name" value="Acyl-CoA N-acyltransferases (Nat)"/>
    <property type="match status" value="1"/>
</dbReference>
<gene>
    <name evidence="4" type="ORF">HER39_08025</name>
</gene>
<dbReference type="Pfam" id="PF00583">
    <property type="entry name" value="Acetyltransf_1"/>
    <property type="match status" value="1"/>
</dbReference>
<evidence type="ECO:0000259" key="3">
    <source>
        <dbReference type="PROSITE" id="PS51186"/>
    </source>
</evidence>
<sequence>MIRLRRMRPEDWHIWKELRLRMLEDSPIAFTESLAQAEQNTDAQWQEFTGRSSGKNSVSVLAVDSAASEDAHADGTMSCYVEENGTAWLAAVWVAPEHRGTDLAALLLAEILGWVQAQPGVKTLKLGVHEDNLRALAFYRRHGFIVRGEREPYLLDATRQEIIMELPVEAPPA</sequence>
<evidence type="ECO:0000256" key="2">
    <source>
        <dbReference type="ARBA" id="ARBA00023315"/>
    </source>
</evidence>
<reference evidence="4 5" key="1">
    <citation type="submission" date="2020-04" db="EMBL/GenBank/DDBJ databases">
        <authorList>
            <person name="Liu S."/>
        </authorList>
    </citation>
    <scope>NUCLEOTIDE SEQUENCE [LARGE SCALE GENOMIC DNA]</scope>
    <source>
        <strain evidence="4 5">CGMCC 1.15091</strain>
    </source>
</reference>
<keyword evidence="2" id="KW-0012">Acyltransferase</keyword>
<organism evidence="4 5">
    <name type="scientific">Arthrobacter deserti</name>
    <dbReference type="NCBI Taxonomy" id="1742687"/>
    <lineage>
        <taxon>Bacteria</taxon>
        <taxon>Bacillati</taxon>
        <taxon>Actinomycetota</taxon>
        <taxon>Actinomycetes</taxon>
        <taxon>Micrococcales</taxon>
        <taxon>Micrococcaceae</taxon>
        <taxon>Arthrobacter</taxon>
    </lineage>
</organism>
<evidence type="ECO:0000313" key="4">
    <source>
        <dbReference type="EMBL" id="NKX50515.1"/>
    </source>
</evidence>
<feature type="domain" description="N-acetyltransferase" evidence="3">
    <location>
        <begin position="2"/>
        <end position="169"/>
    </location>
</feature>